<evidence type="ECO:0000313" key="6">
    <source>
        <dbReference type="EMBL" id="HDD44630.1"/>
    </source>
</evidence>
<comment type="caution">
    <text evidence="6">The sequence shown here is derived from an EMBL/GenBank/DDBJ whole genome shotgun (WGS) entry which is preliminary data.</text>
</comment>
<dbReference type="PROSITE" id="PS00369">
    <property type="entry name" value="PTS_HPR_HIS"/>
    <property type="match status" value="1"/>
</dbReference>
<dbReference type="Pfam" id="PF00381">
    <property type="entry name" value="PTS-HPr"/>
    <property type="match status" value="1"/>
</dbReference>
<dbReference type="InterPro" id="IPR035895">
    <property type="entry name" value="HPr-like_sf"/>
</dbReference>
<dbReference type="Proteomes" id="UP000886289">
    <property type="component" value="Unassembled WGS sequence"/>
</dbReference>
<evidence type="ECO:0000256" key="3">
    <source>
        <dbReference type="ARBA" id="ARBA00022490"/>
    </source>
</evidence>
<keyword evidence="4" id="KW-0598">Phosphotransferase system</keyword>
<dbReference type="GO" id="GO:0005737">
    <property type="term" value="C:cytoplasm"/>
    <property type="evidence" value="ECO:0007669"/>
    <property type="project" value="UniProtKB-SubCell"/>
</dbReference>
<dbReference type="PANTHER" id="PTHR33705:SF2">
    <property type="entry name" value="PHOSPHOCARRIER PROTEIN NPR"/>
    <property type="match status" value="1"/>
</dbReference>
<gene>
    <name evidence="6" type="ORF">ENG63_07210</name>
</gene>
<comment type="similarity">
    <text evidence="2">Belongs to the HPr family.</text>
</comment>
<dbReference type="InterPro" id="IPR000032">
    <property type="entry name" value="HPr-like"/>
</dbReference>
<dbReference type="GO" id="GO:0009401">
    <property type="term" value="P:phosphoenolpyruvate-dependent sugar phosphotransferase system"/>
    <property type="evidence" value="ECO:0007669"/>
    <property type="project" value="UniProtKB-KW"/>
</dbReference>
<evidence type="ECO:0000256" key="1">
    <source>
        <dbReference type="ARBA" id="ARBA00004496"/>
    </source>
</evidence>
<sequence length="94" mass="10702">MKVGYFRIKNKLGLHARPAARLVDLAKEVNSEIKIVKGKKEADARSILDLLTLSCQFDDKIKIEVKGEDEDKAFWLICKLFEAEIGEKINGRKI</sequence>
<organism evidence="6">
    <name type="scientific">Desulfofervidus auxilii</name>
    <dbReference type="NCBI Taxonomy" id="1621989"/>
    <lineage>
        <taxon>Bacteria</taxon>
        <taxon>Pseudomonadati</taxon>
        <taxon>Thermodesulfobacteriota</taxon>
        <taxon>Candidatus Desulfofervidia</taxon>
        <taxon>Candidatus Desulfofervidales</taxon>
        <taxon>Candidatus Desulfofervidaceae</taxon>
        <taxon>Candidatus Desulfofervidus</taxon>
    </lineage>
</organism>
<comment type="subcellular location">
    <subcellularLocation>
        <location evidence="1">Cytoplasm</location>
    </subcellularLocation>
</comment>
<evidence type="ECO:0000256" key="2">
    <source>
        <dbReference type="ARBA" id="ARBA00010736"/>
    </source>
</evidence>
<proteinExistence type="inferred from homology"/>
<dbReference type="AlphaFoldDB" id="A0A7C0Y7T6"/>
<dbReference type="InterPro" id="IPR001020">
    <property type="entry name" value="PTS_HPr_His_P_site"/>
</dbReference>
<dbReference type="Gene3D" id="3.30.1340.10">
    <property type="entry name" value="HPr-like"/>
    <property type="match status" value="1"/>
</dbReference>
<accession>A0A7C0Y7T6</accession>
<dbReference type="PRINTS" id="PR00107">
    <property type="entry name" value="PHOSPHOCPHPR"/>
</dbReference>
<dbReference type="NCBIfam" id="TIGR01003">
    <property type="entry name" value="PTS_HPr_family"/>
    <property type="match status" value="1"/>
</dbReference>
<dbReference type="CDD" id="cd00367">
    <property type="entry name" value="PTS-HPr_like"/>
    <property type="match status" value="1"/>
</dbReference>
<reference evidence="6" key="1">
    <citation type="journal article" date="2020" name="mSystems">
        <title>Genome- and Community-Level Interaction Insights into Carbon Utilization and Element Cycling Functions of Hydrothermarchaeota in Hydrothermal Sediment.</title>
        <authorList>
            <person name="Zhou Z."/>
            <person name="Liu Y."/>
            <person name="Xu W."/>
            <person name="Pan J."/>
            <person name="Luo Z.H."/>
            <person name="Li M."/>
        </authorList>
    </citation>
    <scope>NUCLEOTIDE SEQUENCE [LARGE SCALE GENOMIC DNA]</scope>
    <source>
        <strain evidence="6">HyVt-233</strain>
    </source>
</reference>
<keyword evidence="3" id="KW-0963">Cytoplasm</keyword>
<dbReference type="PANTHER" id="PTHR33705">
    <property type="entry name" value="PHOSPHOCARRIER PROTEIN HPR"/>
    <property type="match status" value="1"/>
</dbReference>
<evidence type="ECO:0000256" key="4">
    <source>
        <dbReference type="ARBA" id="ARBA00022683"/>
    </source>
</evidence>
<dbReference type="InterPro" id="IPR050399">
    <property type="entry name" value="HPr"/>
</dbReference>
<protein>
    <submittedName>
        <fullName evidence="6">HPr family phosphocarrier protein</fullName>
    </submittedName>
</protein>
<dbReference type="SUPFAM" id="SSF55594">
    <property type="entry name" value="HPr-like"/>
    <property type="match status" value="1"/>
</dbReference>
<evidence type="ECO:0000259" key="5">
    <source>
        <dbReference type="PROSITE" id="PS51350"/>
    </source>
</evidence>
<name>A0A7C0Y7T6_DESA2</name>
<feature type="domain" description="HPr" evidence="5">
    <location>
        <begin position="1"/>
        <end position="88"/>
    </location>
</feature>
<dbReference type="EMBL" id="DRBS01000266">
    <property type="protein sequence ID" value="HDD44630.1"/>
    <property type="molecule type" value="Genomic_DNA"/>
</dbReference>
<dbReference type="PROSITE" id="PS51350">
    <property type="entry name" value="PTS_HPR_DOM"/>
    <property type="match status" value="1"/>
</dbReference>